<accession>A0AC34G329</accession>
<sequence>MAKRTAEAETAAGIPDEPKEKTAKLDSANFEDEETPLLDADVEAIKHAKEADDEKADELKNKVEEEIEDEENYAKENGNVGEPIIDEPDDDEEGHHNNVQHHQEVVEGEEESDEVTEVVNNEDNGKSSSSPTPIILPDDVKDVEFKVPHLPSTKPPHDPITTTSEDGDDAIATSETATSDATKDSEENGSST</sequence>
<dbReference type="WBParaSite" id="ES5_v2.g23925.t1">
    <property type="protein sequence ID" value="ES5_v2.g23925.t1"/>
    <property type="gene ID" value="ES5_v2.g23925"/>
</dbReference>
<dbReference type="Proteomes" id="UP000887579">
    <property type="component" value="Unplaced"/>
</dbReference>
<name>A0AC34G329_9BILA</name>
<organism evidence="1 2">
    <name type="scientific">Panagrolaimus sp. ES5</name>
    <dbReference type="NCBI Taxonomy" id="591445"/>
    <lineage>
        <taxon>Eukaryota</taxon>
        <taxon>Metazoa</taxon>
        <taxon>Ecdysozoa</taxon>
        <taxon>Nematoda</taxon>
        <taxon>Chromadorea</taxon>
        <taxon>Rhabditida</taxon>
        <taxon>Tylenchina</taxon>
        <taxon>Panagrolaimomorpha</taxon>
        <taxon>Panagrolaimoidea</taxon>
        <taxon>Panagrolaimidae</taxon>
        <taxon>Panagrolaimus</taxon>
    </lineage>
</organism>
<reference evidence="2" key="1">
    <citation type="submission" date="2022-11" db="UniProtKB">
        <authorList>
            <consortium name="WormBaseParasite"/>
        </authorList>
    </citation>
    <scope>IDENTIFICATION</scope>
</reference>
<evidence type="ECO:0000313" key="1">
    <source>
        <dbReference type="Proteomes" id="UP000887579"/>
    </source>
</evidence>
<evidence type="ECO:0000313" key="2">
    <source>
        <dbReference type="WBParaSite" id="ES5_v2.g23925.t1"/>
    </source>
</evidence>
<protein>
    <submittedName>
        <fullName evidence="2">Uncharacterized protein</fullName>
    </submittedName>
</protein>
<proteinExistence type="predicted"/>